<protein>
    <submittedName>
        <fullName evidence="1">Uncharacterized protein</fullName>
    </submittedName>
</protein>
<organism evidence="1 2">
    <name type="scientific">Pristionchus fissidentatus</name>
    <dbReference type="NCBI Taxonomy" id="1538716"/>
    <lineage>
        <taxon>Eukaryota</taxon>
        <taxon>Metazoa</taxon>
        <taxon>Ecdysozoa</taxon>
        <taxon>Nematoda</taxon>
        <taxon>Chromadorea</taxon>
        <taxon>Rhabditida</taxon>
        <taxon>Rhabditina</taxon>
        <taxon>Diplogasteromorpha</taxon>
        <taxon>Diplogasteroidea</taxon>
        <taxon>Neodiplogasteridae</taxon>
        <taxon>Pristionchus</taxon>
    </lineage>
</organism>
<comment type="caution">
    <text evidence="1">The sequence shown here is derived from an EMBL/GenBank/DDBJ whole genome shotgun (WGS) entry which is preliminary data.</text>
</comment>
<reference evidence="1" key="1">
    <citation type="submission" date="2023-10" db="EMBL/GenBank/DDBJ databases">
        <title>Genome assembly of Pristionchus species.</title>
        <authorList>
            <person name="Yoshida K."/>
            <person name="Sommer R.J."/>
        </authorList>
    </citation>
    <scope>NUCLEOTIDE SEQUENCE</scope>
    <source>
        <strain evidence="1">RS5133</strain>
    </source>
</reference>
<keyword evidence="2" id="KW-1185">Reference proteome</keyword>
<name>A0AAV5V853_9BILA</name>
<proteinExistence type="predicted"/>
<dbReference type="AlphaFoldDB" id="A0AAV5V853"/>
<evidence type="ECO:0000313" key="2">
    <source>
        <dbReference type="Proteomes" id="UP001432322"/>
    </source>
</evidence>
<dbReference type="EMBL" id="BTSY01000002">
    <property type="protein sequence ID" value="GMT15378.1"/>
    <property type="molecule type" value="Genomic_DNA"/>
</dbReference>
<evidence type="ECO:0000313" key="1">
    <source>
        <dbReference type="EMBL" id="GMT15378.1"/>
    </source>
</evidence>
<gene>
    <name evidence="1" type="ORF">PFISCL1PPCAC_6675</name>
</gene>
<sequence>MREVERLTKIEQERSAHSTQDAILLYESDWAADNPFEESNTTKRLKERIKIYGKEVDRLRKSEKELIERNQELLKQNTTSI</sequence>
<dbReference type="Proteomes" id="UP001432322">
    <property type="component" value="Unassembled WGS sequence"/>
</dbReference>
<accession>A0AAV5V853</accession>